<proteinExistence type="predicted"/>
<evidence type="ECO:0000313" key="3">
    <source>
        <dbReference type="EMBL" id="VFQ71042.1"/>
    </source>
</evidence>
<name>A0A484L405_9ASTE</name>
<evidence type="ECO:0008006" key="5">
    <source>
        <dbReference type="Google" id="ProtNLM"/>
    </source>
</evidence>
<dbReference type="Proteomes" id="UP000595140">
    <property type="component" value="Unassembled WGS sequence"/>
</dbReference>
<feature type="signal peptide" evidence="2">
    <location>
        <begin position="1"/>
        <end position="16"/>
    </location>
</feature>
<accession>A0A484L405</accession>
<dbReference type="AlphaFoldDB" id="A0A484L405"/>
<evidence type="ECO:0000256" key="1">
    <source>
        <dbReference type="SAM" id="MobiDB-lite"/>
    </source>
</evidence>
<protein>
    <recommendedName>
        <fullName evidence="5">Reverse transcriptase Ty1/copia-type domain-containing protein</fullName>
    </recommendedName>
</protein>
<dbReference type="PANTHER" id="PTHR11439:SF524">
    <property type="entry name" value="RNA-DIRECTED DNA POLYMERASE, PROTEIN KINASE RLK-PELLE-DLSV FAMILY"/>
    <property type="match status" value="1"/>
</dbReference>
<keyword evidence="2" id="KW-0732">Signal</keyword>
<dbReference type="PANTHER" id="PTHR11439">
    <property type="entry name" value="GAG-POL-RELATED RETROTRANSPOSON"/>
    <property type="match status" value="1"/>
</dbReference>
<dbReference type="OrthoDB" id="1305759at2759"/>
<sequence>MALVVATTVPLGVLTAATEDEDVAAVVVARINGNPPDLKPGSSPTPHQTQFIYDILERAGMVSCKPASTPVDTRGKRSASAGPPAPDPTLYQSIVGALQYLTFTRPDITYAVQQLCLFLHDPRLPHVTAMKRYADIFTKGLPTMIFTEFRDSLGIRKSLPVPLGAC</sequence>
<evidence type="ECO:0000313" key="4">
    <source>
        <dbReference type="Proteomes" id="UP000595140"/>
    </source>
</evidence>
<feature type="region of interest" description="Disordered" evidence="1">
    <location>
        <begin position="66"/>
        <end position="85"/>
    </location>
</feature>
<organism evidence="3 4">
    <name type="scientific">Cuscuta campestris</name>
    <dbReference type="NCBI Taxonomy" id="132261"/>
    <lineage>
        <taxon>Eukaryota</taxon>
        <taxon>Viridiplantae</taxon>
        <taxon>Streptophyta</taxon>
        <taxon>Embryophyta</taxon>
        <taxon>Tracheophyta</taxon>
        <taxon>Spermatophyta</taxon>
        <taxon>Magnoliopsida</taxon>
        <taxon>eudicotyledons</taxon>
        <taxon>Gunneridae</taxon>
        <taxon>Pentapetalae</taxon>
        <taxon>asterids</taxon>
        <taxon>lamiids</taxon>
        <taxon>Solanales</taxon>
        <taxon>Convolvulaceae</taxon>
        <taxon>Cuscuteae</taxon>
        <taxon>Cuscuta</taxon>
        <taxon>Cuscuta subgen. Grammica</taxon>
        <taxon>Cuscuta sect. Cleistogrammica</taxon>
    </lineage>
</organism>
<feature type="chain" id="PRO_5019855623" description="Reverse transcriptase Ty1/copia-type domain-containing protein" evidence="2">
    <location>
        <begin position="17"/>
        <end position="166"/>
    </location>
</feature>
<evidence type="ECO:0000256" key="2">
    <source>
        <dbReference type="SAM" id="SignalP"/>
    </source>
</evidence>
<gene>
    <name evidence="3" type="ORF">CCAM_LOCUS12818</name>
</gene>
<reference evidence="3 4" key="1">
    <citation type="submission" date="2018-04" db="EMBL/GenBank/DDBJ databases">
        <authorList>
            <person name="Vogel A."/>
        </authorList>
    </citation>
    <scope>NUCLEOTIDE SEQUENCE [LARGE SCALE GENOMIC DNA]</scope>
</reference>
<keyword evidence="4" id="KW-1185">Reference proteome</keyword>
<dbReference type="EMBL" id="OOIL02000990">
    <property type="protein sequence ID" value="VFQ71042.1"/>
    <property type="molecule type" value="Genomic_DNA"/>
</dbReference>